<dbReference type="AlphaFoldDB" id="A0A183IJ86"/>
<dbReference type="InterPro" id="IPR013320">
    <property type="entry name" value="ConA-like_dom_sf"/>
</dbReference>
<dbReference type="InterPro" id="IPR001791">
    <property type="entry name" value="Laminin_G"/>
</dbReference>
<dbReference type="PROSITE" id="PS50025">
    <property type="entry name" value="LAM_G_DOMAIN"/>
    <property type="match status" value="1"/>
</dbReference>
<dbReference type="InterPro" id="IPR000742">
    <property type="entry name" value="EGF"/>
</dbReference>
<dbReference type="EMBL" id="UZAM01007892">
    <property type="protein sequence ID" value="VDP02030.1"/>
    <property type="molecule type" value="Genomic_DNA"/>
</dbReference>
<reference evidence="7" key="1">
    <citation type="submission" date="2016-06" db="UniProtKB">
        <authorList>
            <consortium name="WormBaseParasite"/>
        </authorList>
    </citation>
    <scope>IDENTIFICATION</scope>
</reference>
<sequence length="292" mass="32698">MVKIHGNINFTCREPLSSEPISFFTSNSFLVFPSLHSPLSGSLSFQFRTNQPDGFILYNAAKDSRSDFLAVELIGGRLFFTISLGTGTLRLQVSSKPMNDAQWHSISIIREARNGRVNVDNFFIDFATPGQGKYLNTDDAVYIAGYPWNKLDSKSQPPPSVWTGSLRKGFMGCLRDLTQNGIYIDLISLLKENRTDGIEVGCYDTLPQCSEYACQNGGSCIEQWNRYYCDCSSTLYAGTRCEKGNGWSKYAVGLQLVRTSRDYVNINFVSGSQIMQLHFVMVCLVSVFFCPE</sequence>
<organism evidence="7">
    <name type="scientific">Soboliphyme baturini</name>
    <dbReference type="NCBI Taxonomy" id="241478"/>
    <lineage>
        <taxon>Eukaryota</taxon>
        <taxon>Metazoa</taxon>
        <taxon>Ecdysozoa</taxon>
        <taxon>Nematoda</taxon>
        <taxon>Enoplea</taxon>
        <taxon>Dorylaimia</taxon>
        <taxon>Dioctophymatida</taxon>
        <taxon>Dioctophymatoidea</taxon>
        <taxon>Soboliphymatidae</taxon>
        <taxon>Soboliphyme</taxon>
    </lineage>
</organism>
<dbReference type="SMART" id="SM00282">
    <property type="entry name" value="LamG"/>
    <property type="match status" value="1"/>
</dbReference>
<evidence type="ECO:0000259" key="4">
    <source>
        <dbReference type="PROSITE" id="PS50026"/>
    </source>
</evidence>
<dbReference type="CDD" id="cd00054">
    <property type="entry name" value="EGF_CA"/>
    <property type="match status" value="1"/>
</dbReference>
<dbReference type="Gene3D" id="2.60.120.200">
    <property type="match status" value="1"/>
</dbReference>
<evidence type="ECO:0000256" key="1">
    <source>
        <dbReference type="ARBA" id="ARBA00023157"/>
    </source>
</evidence>
<feature type="domain" description="Laminin G" evidence="3">
    <location>
        <begin position="19"/>
        <end position="202"/>
    </location>
</feature>
<dbReference type="InterPro" id="IPR050372">
    <property type="entry name" value="Neurexin-related_CASP"/>
</dbReference>
<proteinExistence type="predicted"/>
<dbReference type="CDD" id="cd00110">
    <property type="entry name" value="LamG"/>
    <property type="match status" value="1"/>
</dbReference>
<keyword evidence="1" id="KW-1015">Disulfide bond</keyword>
<dbReference type="Pfam" id="PF02210">
    <property type="entry name" value="Laminin_G_2"/>
    <property type="match status" value="1"/>
</dbReference>
<reference evidence="5 6" key="2">
    <citation type="submission" date="2018-11" db="EMBL/GenBank/DDBJ databases">
        <authorList>
            <consortium name="Pathogen Informatics"/>
        </authorList>
    </citation>
    <scope>NUCLEOTIDE SEQUENCE [LARGE SCALE GENOMIC DNA]</scope>
</reference>
<evidence type="ECO:0000313" key="7">
    <source>
        <dbReference type="WBParaSite" id="SBAD_0000385001-mRNA-1"/>
    </source>
</evidence>
<feature type="domain" description="EGF-like" evidence="4">
    <location>
        <begin position="205"/>
        <end position="242"/>
    </location>
</feature>
<keyword evidence="6" id="KW-1185">Reference proteome</keyword>
<dbReference type="PANTHER" id="PTHR15036">
    <property type="entry name" value="PIKACHURIN-LIKE PROTEIN"/>
    <property type="match status" value="1"/>
</dbReference>
<dbReference type="Proteomes" id="UP000270296">
    <property type="component" value="Unassembled WGS sequence"/>
</dbReference>
<dbReference type="Pfam" id="PF00008">
    <property type="entry name" value="EGF"/>
    <property type="match status" value="1"/>
</dbReference>
<dbReference type="SUPFAM" id="SSF49899">
    <property type="entry name" value="Concanavalin A-like lectins/glucanases"/>
    <property type="match status" value="1"/>
</dbReference>
<name>A0A183IJ86_9BILA</name>
<accession>A0A183IJ86</accession>
<evidence type="ECO:0000259" key="3">
    <source>
        <dbReference type="PROSITE" id="PS50025"/>
    </source>
</evidence>
<evidence type="ECO:0000313" key="5">
    <source>
        <dbReference type="EMBL" id="VDP02030.1"/>
    </source>
</evidence>
<protein>
    <submittedName>
        <fullName evidence="7">LAM_G_DOMAIN domain-containing protein</fullName>
    </submittedName>
</protein>
<evidence type="ECO:0000313" key="6">
    <source>
        <dbReference type="Proteomes" id="UP000270296"/>
    </source>
</evidence>
<dbReference type="Gene3D" id="2.10.25.10">
    <property type="entry name" value="Laminin"/>
    <property type="match status" value="1"/>
</dbReference>
<dbReference type="OrthoDB" id="6275838at2759"/>
<comment type="caution">
    <text evidence="2">Lacks conserved residue(s) required for the propagation of feature annotation.</text>
</comment>
<evidence type="ECO:0000256" key="2">
    <source>
        <dbReference type="PROSITE-ProRule" id="PRU00076"/>
    </source>
</evidence>
<dbReference type="PROSITE" id="PS50026">
    <property type="entry name" value="EGF_3"/>
    <property type="match status" value="1"/>
</dbReference>
<dbReference type="WBParaSite" id="SBAD_0000385001-mRNA-1">
    <property type="protein sequence ID" value="SBAD_0000385001-mRNA-1"/>
    <property type="gene ID" value="SBAD_0000385001"/>
</dbReference>
<gene>
    <name evidence="5" type="ORF">SBAD_LOCUS3682</name>
</gene>
<dbReference type="SUPFAM" id="SSF57196">
    <property type="entry name" value="EGF/Laminin"/>
    <property type="match status" value="1"/>
</dbReference>
<dbReference type="PANTHER" id="PTHR15036:SF89">
    <property type="entry name" value="NEUREXIN 1, ISOFORM F"/>
    <property type="match status" value="1"/>
</dbReference>
<keyword evidence="2" id="KW-0245">EGF-like domain</keyword>